<reference evidence="2 3" key="1">
    <citation type="submission" date="2018-11" db="EMBL/GenBank/DDBJ databases">
        <title>Genome sequence of Apiotrichum porosum DSM 27194.</title>
        <authorList>
            <person name="Aliyu H."/>
            <person name="Gorte O."/>
            <person name="Ochsenreither K."/>
        </authorList>
    </citation>
    <scope>NUCLEOTIDE SEQUENCE [LARGE SCALE GENOMIC DNA]</scope>
    <source>
        <strain evidence="2 3">DSM 27194</strain>
    </source>
</reference>
<evidence type="ECO:0000256" key="1">
    <source>
        <dbReference type="SAM" id="MobiDB-lite"/>
    </source>
</evidence>
<dbReference type="EMBL" id="RSCE01000001">
    <property type="protein sequence ID" value="RSH87641.1"/>
    <property type="molecule type" value="Genomic_DNA"/>
</dbReference>
<name>A0A427Y944_9TREE</name>
<dbReference type="GeneID" id="39584697"/>
<dbReference type="OrthoDB" id="340681at2759"/>
<evidence type="ECO:0008006" key="4">
    <source>
        <dbReference type="Google" id="ProtNLM"/>
    </source>
</evidence>
<dbReference type="PANTHER" id="PTHR12069:SF0">
    <property type="entry name" value="DNA-DIRECTED RNA POLYMERASE III SUBUNIT RPC5"/>
    <property type="match status" value="1"/>
</dbReference>
<organism evidence="2 3">
    <name type="scientific">Apiotrichum porosum</name>
    <dbReference type="NCBI Taxonomy" id="105984"/>
    <lineage>
        <taxon>Eukaryota</taxon>
        <taxon>Fungi</taxon>
        <taxon>Dikarya</taxon>
        <taxon>Basidiomycota</taxon>
        <taxon>Agaricomycotina</taxon>
        <taxon>Tremellomycetes</taxon>
        <taxon>Trichosporonales</taxon>
        <taxon>Trichosporonaceae</taxon>
        <taxon>Apiotrichum</taxon>
    </lineage>
</organism>
<dbReference type="Pfam" id="PF04801">
    <property type="entry name" value="RPC5"/>
    <property type="match status" value="1"/>
</dbReference>
<dbReference type="GO" id="GO:0005666">
    <property type="term" value="C:RNA polymerase III complex"/>
    <property type="evidence" value="ECO:0007669"/>
    <property type="project" value="TreeGrafter"/>
</dbReference>
<proteinExistence type="predicted"/>
<dbReference type="STRING" id="105984.A0A427Y944"/>
<dbReference type="AlphaFoldDB" id="A0A427Y944"/>
<accession>A0A427Y944</accession>
<dbReference type="GO" id="GO:0042797">
    <property type="term" value="P:tRNA transcription by RNA polymerase III"/>
    <property type="evidence" value="ECO:0007669"/>
    <property type="project" value="TreeGrafter"/>
</dbReference>
<feature type="compositionally biased region" description="Basic and acidic residues" evidence="1">
    <location>
        <begin position="272"/>
        <end position="299"/>
    </location>
</feature>
<feature type="compositionally biased region" description="Low complexity" evidence="1">
    <location>
        <begin position="61"/>
        <end position="76"/>
    </location>
</feature>
<dbReference type="Proteomes" id="UP000279236">
    <property type="component" value="Unassembled WGS sequence"/>
</dbReference>
<feature type="region of interest" description="Disordered" evidence="1">
    <location>
        <begin position="272"/>
        <end position="312"/>
    </location>
</feature>
<dbReference type="PANTHER" id="PTHR12069">
    <property type="entry name" value="DNA-DIRECTED RNA POLYMERASES III 80 KDA POLYPEPTIDE RNA POLYMERASE III SUBUNIT 5"/>
    <property type="match status" value="1"/>
</dbReference>
<sequence length="374" mass="41372">MAHPGEPEIVAVADSILESPEGPEYAGDVIMATTENRDVPGPSTTFLPNTEHTHNTPPPATTFTAEADAAAAAPAARGPPPRAPSPTIPDLRRIPGASAADDDDDEDDEVVARLPVYLSPALHPSLAMFQYPLQHRSLRVPGWAADRGKRITTRVKESVGRVEIEVPVDADPKVWRDERARDLGYVPDINSHARENGHAEVEGGVKGKGKKAVEAKWGDKMRLRSENVPVASGLTHFSGIVHDGALHLHPITRVLQFRTALTYLDDFDTKNRRGTRAEEEEEKKKAAAAPRKDMPKSLDDPNNDGSGSIKDFRNKMWSTAQKEDEDKWVTYAWNEGVEDSKVTESLERLLVHEDKRDMLECKSRGLDYLDRQHK</sequence>
<keyword evidence="3" id="KW-1185">Reference proteome</keyword>
<comment type="caution">
    <text evidence="2">The sequence shown here is derived from an EMBL/GenBank/DDBJ whole genome shotgun (WGS) entry which is preliminary data.</text>
</comment>
<protein>
    <recommendedName>
        <fullName evidence="4">DNA-directed RNA polymerase III subunit RPC5</fullName>
    </recommendedName>
</protein>
<feature type="region of interest" description="Disordered" evidence="1">
    <location>
        <begin position="34"/>
        <end position="107"/>
    </location>
</feature>
<evidence type="ECO:0000313" key="2">
    <source>
        <dbReference type="EMBL" id="RSH87641.1"/>
    </source>
</evidence>
<gene>
    <name evidence="2" type="ORF">EHS24_000154</name>
</gene>
<dbReference type="RefSeq" id="XP_028479849.1">
    <property type="nucleotide sequence ID" value="XM_028615992.1"/>
</dbReference>
<feature type="compositionally biased region" description="Pro residues" evidence="1">
    <location>
        <begin position="77"/>
        <end position="87"/>
    </location>
</feature>
<dbReference type="InterPro" id="IPR006886">
    <property type="entry name" value="RNA_pol_III_Rpc5"/>
</dbReference>
<evidence type="ECO:0000313" key="3">
    <source>
        <dbReference type="Proteomes" id="UP000279236"/>
    </source>
</evidence>